<dbReference type="Gene3D" id="3.30.310.170">
    <property type="entry name" value="Outer membrane protein assembly factor BamC"/>
    <property type="match status" value="1"/>
</dbReference>
<feature type="compositionally biased region" description="Low complexity" evidence="1">
    <location>
        <begin position="76"/>
        <end position="92"/>
    </location>
</feature>
<dbReference type="InterPro" id="IPR042268">
    <property type="entry name" value="BamC_C"/>
</dbReference>
<dbReference type="EMBL" id="LVWD01000001">
    <property type="protein sequence ID" value="OAD44199.1"/>
    <property type="molecule type" value="Genomic_DNA"/>
</dbReference>
<gene>
    <name evidence="2" type="ORF">LPB072_14300</name>
    <name evidence="3" type="ORF">LPB72_01515</name>
</gene>
<dbReference type="Pfam" id="PF06804">
    <property type="entry name" value="Lipoprotein_18"/>
    <property type="match status" value="1"/>
</dbReference>
<accession>A0A170AKR9</accession>
<evidence type="ECO:0000313" key="2">
    <source>
        <dbReference type="EMBL" id="AOW13837.1"/>
    </source>
</evidence>
<dbReference type="Proteomes" id="UP000185680">
    <property type="component" value="Chromosome"/>
</dbReference>
<reference evidence="2 5" key="2">
    <citation type="submission" date="2016-10" db="EMBL/GenBank/DDBJ databases">
        <title>Hydorgenophaga sp. LPB0072 isolated from gastropod.</title>
        <authorList>
            <person name="Kim E."/>
            <person name="Yi H."/>
        </authorList>
    </citation>
    <scope>NUCLEOTIDE SEQUENCE [LARGE SCALE GENOMIC DNA]</scope>
    <source>
        <strain evidence="2 5">LPB0072</strain>
    </source>
</reference>
<name>A0A170AKR9_9BURK</name>
<dbReference type="KEGG" id="hyl:LPB072_14300"/>
<dbReference type="EMBL" id="CP017476">
    <property type="protein sequence ID" value="AOW13837.1"/>
    <property type="molecule type" value="Genomic_DNA"/>
</dbReference>
<evidence type="ECO:0000313" key="3">
    <source>
        <dbReference type="EMBL" id="OAD44199.1"/>
    </source>
</evidence>
<dbReference type="InterPro" id="IPR010653">
    <property type="entry name" value="NlpB/DapX"/>
</dbReference>
<reference evidence="3 4" key="1">
    <citation type="submission" date="2016-02" db="EMBL/GenBank/DDBJ databases">
        <title>Draft genome sequence of Hydrogenophaga sp. LPB0072.</title>
        <authorList>
            <person name="Shin S.-K."/>
            <person name="Yi H."/>
        </authorList>
    </citation>
    <scope>NUCLEOTIDE SEQUENCE [LARGE SCALE GENOMIC DNA]</scope>
    <source>
        <strain evidence="3 4">LPB0072</strain>
    </source>
</reference>
<dbReference type="STRING" id="1763535.LPB072_14300"/>
<dbReference type="PROSITE" id="PS51257">
    <property type="entry name" value="PROKAR_LIPOPROTEIN"/>
    <property type="match status" value="1"/>
</dbReference>
<protein>
    <recommendedName>
        <fullName evidence="6">Outer membrane protein assembly factor BamC</fullName>
    </recommendedName>
</protein>
<evidence type="ECO:0000313" key="5">
    <source>
        <dbReference type="Proteomes" id="UP000185680"/>
    </source>
</evidence>
<dbReference type="OrthoDB" id="5291099at2"/>
<feature type="region of interest" description="Disordered" evidence="1">
    <location>
        <begin position="71"/>
        <end position="92"/>
    </location>
</feature>
<proteinExistence type="predicted"/>
<keyword evidence="4" id="KW-1185">Reference proteome</keyword>
<dbReference type="RefSeq" id="WP_066084541.1">
    <property type="nucleotide sequence ID" value="NZ_CP017476.1"/>
</dbReference>
<organism evidence="2 5">
    <name type="scientific">Hydrogenophaga crassostreae</name>
    <dbReference type="NCBI Taxonomy" id="1763535"/>
    <lineage>
        <taxon>Bacteria</taxon>
        <taxon>Pseudomonadati</taxon>
        <taxon>Pseudomonadota</taxon>
        <taxon>Betaproteobacteria</taxon>
        <taxon>Burkholderiales</taxon>
        <taxon>Comamonadaceae</taxon>
        <taxon>Hydrogenophaga</taxon>
    </lineage>
</organism>
<evidence type="ECO:0000256" key="1">
    <source>
        <dbReference type="SAM" id="MobiDB-lite"/>
    </source>
</evidence>
<dbReference type="AlphaFoldDB" id="A0A170AKR9"/>
<sequence>MPVLHTRSFPEPTRSQAYLVRLSAVAAAALLASGCTILQEDKIDYKSAKQGTTLDVPPDLTQLSAESRYTVPGANSTTASGQQATQAAPASGSTALNAMGDVRIERAGSQRWLVVDRPAGQLWNPVSEFWKENGFVLAVDQETIGIMETDWAENRAKIPQDFIRATIGKVFDSLYSSGERDKFRTRLERSSNGGTEIYISHRGMEEVYTTAQKDSTKWQPRASDSELETEFLRRLMIKLGASAEEAKSAVATVAAKPVARVVNEAQGPVLVVDESFDLAWRRVGLSLDRTGFTVEDRNRAQGVYFVRFVPANASDNEKKGFLSGLFSSKQETKPAQYQFKVMGSGDTTRVSVLDAKGNAAPPSDAKRIVELLASDLN</sequence>
<evidence type="ECO:0000313" key="4">
    <source>
        <dbReference type="Proteomes" id="UP000185657"/>
    </source>
</evidence>
<evidence type="ECO:0008006" key="6">
    <source>
        <dbReference type="Google" id="ProtNLM"/>
    </source>
</evidence>
<dbReference type="Proteomes" id="UP000185657">
    <property type="component" value="Unassembled WGS sequence"/>
</dbReference>